<evidence type="ECO:0000259" key="1">
    <source>
        <dbReference type="PROSITE" id="PS50995"/>
    </source>
</evidence>
<dbReference type="InterPro" id="IPR036388">
    <property type="entry name" value="WH-like_DNA-bd_sf"/>
</dbReference>
<name>A0A368C6F7_9GAMM</name>
<feature type="domain" description="HTH marR-type" evidence="1">
    <location>
        <begin position="12"/>
        <end position="145"/>
    </location>
</feature>
<organism evidence="2 3">
    <name type="scientific">SAR86 cluster bacterium</name>
    <dbReference type="NCBI Taxonomy" id="2030880"/>
    <lineage>
        <taxon>Bacteria</taxon>
        <taxon>Pseudomonadati</taxon>
        <taxon>Pseudomonadota</taxon>
        <taxon>Gammaproteobacteria</taxon>
        <taxon>SAR86 cluster</taxon>
    </lineage>
</organism>
<dbReference type="Gene3D" id="1.10.10.10">
    <property type="entry name" value="Winged helix-like DNA-binding domain superfamily/Winged helix DNA-binding domain"/>
    <property type="match status" value="1"/>
</dbReference>
<evidence type="ECO:0000313" key="3">
    <source>
        <dbReference type="Proteomes" id="UP000252915"/>
    </source>
</evidence>
<accession>A0A368C6F7</accession>
<dbReference type="SUPFAM" id="SSF46785">
    <property type="entry name" value="Winged helix' DNA-binding domain"/>
    <property type="match status" value="1"/>
</dbReference>
<dbReference type="EMBL" id="QOPI01000004">
    <property type="protein sequence ID" value="RCL45169.1"/>
    <property type="molecule type" value="Genomic_DNA"/>
</dbReference>
<dbReference type="PROSITE" id="PS50995">
    <property type="entry name" value="HTH_MARR_2"/>
    <property type="match status" value="1"/>
</dbReference>
<proteinExistence type="predicted"/>
<sequence length="152" mass="17932">MIDNNSDENFLESNLLRLLTKTSQWMESEIHKLNKTHKHEFSIAEIKVLDGLRGKQKSIAELARVLQISRQAVHKTIHKLKDKGYLQLVIDKNNKKDRKVIITENGKNERNKRLEDIVEIEQKISWVIGERNLDYVKEILLEHIRNIRTQNS</sequence>
<reference evidence="2 3" key="1">
    <citation type="journal article" date="2018" name="Microbiome">
        <title>Fine metagenomic profile of the Mediterranean stratified and mixed water columns revealed by assembly and recruitment.</title>
        <authorList>
            <person name="Haro-Moreno J.M."/>
            <person name="Lopez-Perez M."/>
            <person name="De La Torre J.R."/>
            <person name="Picazo A."/>
            <person name="Camacho A."/>
            <person name="Rodriguez-Valera F."/>
        </authorList>
    </citation>
    <scope>NUCLEOTIDE SEQUENCE [LARGE SCALE GENOMIC DNA]</scope>
    <source>
        <strain evidence="2">MED-G78</strain>
    </source>
</reference>
<dbReference type="Pfam" id="PF12802">
    <property type="entry name" value="MarR_2"/>
    <property type="match status" value="1"/>
</dbReference>
<comment type="caution">
    <text evidence="2">The sequence shown here is derived from an EMBL/GenBank/DDBJ whole genome shotgun (WGS) entry which is preliminary data.</text>
</comment>
<dbReference type="AlphaFoldDB" id="A0A368C6F7"/>
<dbReference type="SMART" id="SM00347">
    <property type="entry name" value="HTH_MARR"/>
    <property type="match status" value="1"/>
</dbReference>
<protein>
    <submittedName>
        <fullName evidence="2">MarR family transcriptional regulator</fullName>
    </submittedName>
</protein>
<dbReference type="InterPro" id="IPR036390">
    <property type="entry name" value="WH_DNA-bd_sf"/>
</dbReference>
<gene>
    <name evidence="2" type="ORF">DBW92_01330</name>
</gene>
<dbReference type="InterPro" id="IPR000835">
    <property type="entry name" value="HTH_MarR-typ"/>
</dbReference>
<dbReference type="Proteomes" id="UP000252915">
    <property type="component" value="Unassembled WGS sequence"/>
</dbReference>
<evidence type="ECO:0000313" key="2">
    <source>
        <dbReference type="EMBL" id="RCL45169.1"/>
    </source>
</evidence>
<dbReference type="GO" id="GO:0003700">
    <property type="term" value="F:DNA-binding transcription factor activity"/>
    <property type="evidence" value="ECO:0007669"/>
    <property type="project" value="InterPro"/>
</dbReference>